<feature type="region of interest" description="Disordered" evidence="1">
    <location>
        <begin position="1"/>
        <end position="28"/>
    </location>
</feature>
<evidence type="ECO:0000313" key="2">
    <source>
        <dbReference type="EMBL" id="GCB36864.1"/>
    </source>
</evidence>
<name>A0A401LZJ5_9BACE</name>
<reference evidence="2 3" key="1">
    <citation type="submission" date="2018-10" db="EMBL/GenBank/DDBJ databases">
        <title>Draft Genome Sequence of Bacteroides sp. KCTC 15687.</title>
        <authorList>
            <person name="Yu S.Y."/>
            <person name="Kim J.S."/>
            <person name="Oh B.S."/>
            <person name="Park S.H."/>
            <person name="Kang S.W."/>
            <person name="Park J.E."/>
            <person name="Choi S.H."/>
            <person name="Han K.I."/>
            <person name="Lee K.C."/>
            <person name="Eom M.K."/>
            <person name="Suh M.K."/>
            <person name="Lee D.H."/>
            <person name="Yoon H."/>
            <person name="Kim B."/>
            <person name="Yang S.J."/>
            <person name="Lee J.S."/>
            <person name="Lee J.H."/>
        </authorList>
    </citation>
    <scope>NUCLEOTIDE SEQUENCE [LARGE SCALE GENOMIC DNA]</scope>
    <source>
        <strain evidence="2 3">KCTC 15687</strain>
    </source>
</reference>
<feature type="compositionally biased region" description="Polar residues" evidence="1">
    <location>
        <begin position="1"/>
        <end position="15"/>
    </location>
</feature>
<dbReference type="NCBIfam" id="TIGR04149">
    <property type="entry name" value="GG_sam_targ_CFB"/>
    <property type="match status" value="1"/>
</dbReference>
<keyword evidence="3" id="KW-1185">Reference proteome</keyword>
<dbReference type="AlphaFoldDB" id="A0A401LZJ5"/>
<dbReference type="InterPro" id="IPR026408">
    <property type="entry name" value="GG_sam_targ_CFB"/>
</dbReference>
<dbReference type="OrthoDB" id="9905236at2"/>
<organism evidence="2 3">
    <name type="scientific">Bacteroides faecalis</name>
    <dbReference type="NCBI Taxonomy" id="2447885"/>
    <lineage>
        <taxon>Bacteria</taxon>
        <taxon>Pseudomonadati</taxon>
        <taxon>Bacteroidota</taxon>
        <taxon>Bacteroidia</taxon>
        <taxon>Bacteroidales</taxon>
        <taxon>Bacteroidaceae</taxon>
        <taxon>Bacteroides</taxon>
    </lineage>
</organism>
<proteinExistence type="predicted"/>
<protein>
    <submittedName>
        <fullName evidence="2">Uncharacterized protein</fullName>
    </submittedName>
</protein>
<dbReference type="EMBL" id="BHWB01000016">
    <property type="protein sequence ID" value="GCB36864.1"/>
    <property type="molecule type" value="Genomic_DNA"/>
</dbReference>
<gene>
    <name evidence="2" type="ORF">KGMB02408_38090</name>
</gene>
<evidence type="ECO:0000256" key="1">
    <source>
        <dbReference type="SAM" id="MobiDB-lite"/>
    </source>
</evidence>
<evidence type="ECO:0000313" key="3">
    <source>
        <dbReference type="Proteomes" id="UP000288079"/>
    </source>
</evidence>
<dbReference type="RefSeq" id="WP_125042343.1">
    <property type="nucleotide sequence ID" value="NZ_BHWB01000016.1"/>
</dbReference>
<comment type="caution">
    <text evidence="2">The sequence shown here is derived from an EMBL/GenBank/DDBJ whole genome shotgun (WGS) entry which is preliminary data.</text>
</comment>
<accession>A0A401LZJ5</accession>
<sequence length="81" mass="8690">MKLNKISLQNLSQAEMTKKEQSQIRGGGSDKLCPCAGTCACTGYVVSGSNYYDYTGTNMIGLDFDEVGVIGRSNKATGYSY</sequence>
<dbReference type="Proteomes" id="UP000288079">
    <property type="component" value="Unassembled WGS sequence"/>
</dbReference>